<dbReference type="GO" id="GO:0005634">
    <property type="term" value="C:nucleus"/>
    <property type="evidence" value="ECO:0007669"/>
    <property type="project" value="TreeGrafter"/>
</dbReference>
<dbReference type="EMBL" id="ML119718">
    <property type="protein sequence ID" value="RPA77975.1"/>
    <property type="molecule type" value="Genomic_DNA"/>
</dbReference>
<evidence type="ECO:0000313" key="7">
    <source>
        <dbReference type="Proteomes" id="UP000275078"/>
    </source>
</evidence>
<keyword evidence="7" id="KW-1185">Reference proteome</keyword>
<evidence type="ECO:0000313" key="6">
    <source>
        <dbReference type="EMBL" id="RPA77975.1"/>
    </source>
</evidence>
<evidence type="ECO:0000256" key="2">
    <source>
        <dbReference type="ARBA" id="ARBA00018424"/>
    </source>
</evidence>
<gene>
    <name evidence="6" type="ORF">BJ508DRAFT_162518</name>
</gene>
<protein>
    <recommendedName>
        <fullName evidence="2">Inclusion body clearance protein IML2</fullName>
    </recommendedName>
    <alternativeName>
        <fullName evidence="3">Inclusion body clearance protein iml2</fullName>
    </alternativeName>
</protein>
<dbReference type="PANTHER" id="PTHR31859:SF1">
    <property type="entry name" value="TETRATRICOPEPTIDE REPEAT PROTEIN 39C"/>
    <property type="match status" value="1"/>
</dbReference>
<comment type="function">
    <text evidence="4">Inclusion body (IB) resident protein that interacts strongly with lipid droplet (LD) proteins. Involved in LD-mediated IB clearing after protein folding stress, probably by enabling access to the IBs of an LD-stored soluble sterol derivative that acts as a chaperone in inclusion clearing.</text>
</comment>
<evidence type="ECO:0000256" key="1">
    <source>
        <dbReference type="ARBA" id="ARBA00011408"/>
    </source>
</evidence>
<proteinExistence type="predicted"/>
<organism evidence="6 7">
    <name type="scientific">Ascobolus immersus RN42</name>
    <dbReference type="NCBI Taxonomy" id="1160509"/>
    <lineage>
        <taxon>Eukaryota</taxon>
        <taxon>Fungi</taxon>
        <taxon>Dikarya</taxon>
        <taxon>Ascomycota</taxon>
        <taxon>Pezizomycotina</taxon>
        <taxon>Pezizomycetes</taxon>
        <taxon>Pezizales</taxon>
        <taxon>Ascobolaceae</taxon>
        <taxon>Ascobolus</taxon>
    </lineage>
</organism>
<dbReference type="Pfam" id="PF10300">
    <property type="entry name" value="Iml2-TPR_39"/>
    <property type="match status" value="1"/>
</dbReference>
<evidence type="ECO:0000256" key="3">
    <source>
        <dbReference type="ARBA" id="ARBA00019539"/>
    </source>
</evidence>
<comment type="subunit">
    <text evidence="1">Interacts with lipid droplet proteins.</text>
</comment>
<accession>A0A3N4HW04</accession>
<dbReference type="GO" id="GO:0005829">
    <property type="term" value="C:cytosol"/>
    <property type="evidence" value="ECO:0007669"/>
    <property type="project" value="TreeGrafter"/>
</dbReference>
<name>A0A3N4HW04_ASCIM</name>
<dbReference type="GO" id="GO:0005741">
    <property type="term" value="C:mitochondrial outer membrane"/>
    <property type="evidence" value="ECO:0007669"/>
    <property type="project" value="TreeGrafter"/>
</dbReference>
<evidence type="ECO:0000256" key="5">
    <source>
        <dbReference type="SAM" id="MobiDB-lite"/>
    </source>
</evidence>
<sequence length="658" mass="72523">MFKGAASWLGVGNGKPTAEAIYEPHDGDVNLEQALKAMACIMNDDITGAEVELKDGDSSYHKLARGVIAFLRASLGFEPEVMREAAEKLNLAETSAEKDRQKSVKDNIRRSSYPPGTEFALCAAEAALMGAVVGFLSESLIETMKGVSKLRRAYGTLYAIEAAGTHGSSNLRRDTEGSRSESNMVRLSMEKLSVSHKHSKDGISSVPGSRPPSPPKGNIKTSSLRSKIGSKKSPPGSPTGSKGEPPELDIFISSGLNACFGLLQLILSFIPPSLGRILYAIGYSGDREKGLRMLWDASPVNNVHGAIAALSLLNFYGNALQFCDIIPAENGGMGGFPREKCMEMLNNMKAWYPDSALWHLEDARMLANSKKLEEAVEKLEMPLTTQMRQVHALVVFERALDNLFLHRYEAAAKSFVQMVDLNSWSNVLYYYFAGISYIELYRELKDKDPQKAEEAAKLAEEMLANCPKHMGKKQFLAQSLPLETFADRKIKKWNAASKGPGKSGRIVDGVGASPAAEMIYVWNGFKRMPESAITRTVETLAYPLPAHTAQTDDGLIVSLLSAVTHRYQKNYSECSRLLEEVLASDKKKTKSIPFYDNWVLPTAHYEKAVLLWTTQGKKAREEIRVELKKCGGWESYELETRMGLRVVTGLETLDRLGA</sequence>
<dbReference type="OrthoDB" id="2154985at2759"/>
<dbReference type="AlphaFoldDB" id="A0A3N4HW04"/>
<dbReference type="InterPro" id="IPR011990">
    <property type="entry name" value="TPR-like_helical_dom_sf"/>
</dbReference>
<dbReference type="SUPFAM" id="SSF48452">
    <property type="entry name" value="TPR-like"/>
    <property type="match status" value="1"/>
</dbReference>
<feature type="compositionally biased region" description="Low complexity" evidence="5">
    <location>
        <begin position="231"/>
        <end position="243"/>
    </location>
</feature>
<evidence type="ECO:0000256" key="4">
    <source>
        <dbReference type="ARBA" id="ARBA00043897"/>
    </source>
</evidence>
<dbReference type="InterPro" id="IPR019412">
    <property type="entry name" value="IML2/TPR_39"/>
</dbReference>
<feature type="region of interest" description="Disordered" evidence="5">
    <location>
        <begin position="194"/>
        <end position="246"/>
    </location>
</feature>
<reference evidence="6 7" key="1">
    <citation type="journal article" date="2018" name="Nat. Ecol. Evol.">
        <title>Pezizomycetes genomes reveal the molecular basis of ectomycorrhizal truffle lifestyle.</title>
        <authorList>
            <person name="Murat C."/>
            <person name="Payen T."/>
            <person name="Noel B."/>
            <person name="Kuo A."/>
            <person name="Morin E."/>
            <person name="Chen J."/>
            <person name="Kohler A."/>
            <person name="Krizsan K."/>
            <person name="Balestrini R."/>
            <person name="Da Silva C."/>
            <person name="Montanini B."/>
            <person name="Hainaut M."/>
            <person name="Levati E."/>
            <person name="Barry K.W."/>
            <person name="Belfiori B."/>
            <person name="Cichocki N."/>
            <person name="Clum A."/>
            <person name="Dockter R.B."/>
            <person name="Fauchery L."/>
            <person name="Guy J."/>
            <person name="Iotti M."/>
            <person name="Le Tacon F."/>
            <person name="Lindquist E.A."/>
            <person name="Lipzen A."/>
            <person name="Malagnac F."/>
            <person name="Mello A."/>
            <person name="Molinier V."/>
            <person name="Miyauchi S."/>
            <person name="Poulain J."/>
            <person name="Riccioni C."/>
            <person name="Rubini A."/>
            <person name="Sitrit Y."/>
            <person name="Splivallo R."/>
            <person name="Traeger S."/>
            <person name="Wang M."/>
            <person name="Zifcakova L."/>
            <person name="Wipf D."/>
            <person name="Zambonelli A."/>
            <person name="Paolocci F."/>
            <person name="Nowrousian M."/>
            <person name="Ottonello S."/>
            <person name="Baldrian P."/>
            <person name="Spatafora J.W."/>
            <person name="Henrissat B."/>
            <person name="Nagy L.G."/>
            <person name="Aury J.M."/>
            <person name="Wincker P."/>
            <person name="Grigoriev I.V."/>
            <person name="Bonfante P."/>
            <person name="Martin F.M."/>
        </authorList>
    </citation>
    <scope>NUCLEOTIDE SEQUENCE [LARGE SCALE GENOMIC DNA]</scope>
    <source>
        <strain evidence="6 7">RN42</strain>
    </source>
</reference>
<dbReference type="PANTHER" id="PTHR31859">
    <property type="entry name" value="TETRATRICOPEPTIDE REPEAT PROTEIN 39 FAMILY MEMBER"/>
    <property type="match status" value="1"/>
</dbReference>
<dbReference type="Proteomes" id="UP000275078">
    <property type="component" value="Unassembled WGS sequence"/>
</dbReference>